<feature type="domain" description="YARHG" evidence="2">
    <location>
        <begin position="388"/>
        <end position="472"/>
    </location>
</feature>
<dbReference type="SMART" id="SM01324">
    <property type="entry name" value="YARHG"/>
    <property type="match status" value="1"/>
</dbReference>
<accession>A0A937K3K7</accession>
<keyword evidence="1" id="KW-0472">Membrane</keyword>
<evidence type="ECO:0000313" key="3">
    <source>
        <dbReference type="EMBL" id="MBL4932501.1"/>
    </source>
</evidence>
<evidence type="ECO:0000259" key="2">
    <source>
        <dbReference type="SMART" id="SM01324"/>
    </source>
</evidence>
<dbReference type="InterPro" id="IPR025582">
    <property type="entry name" value="YARHG_dom"/>
</dbReference>
<dbReference type="Gene3D" id="1.20.58.1690">
    <property type="match status" value="1"/>
</dbReference>
<comment type="caution">
    <text evidence="3">The sequence shown here is derived from an EMBL/GenBank/DDBJ whole genome shotgun (WGS) entry which is preliminary data.</text>
</comment>
<name>A0A937K3K7_9CLOT</name>
<gene>
    <name evidence="3" type="ORF">JK634_11830</name>
</gene>
<dbReference type="Proteomes" id="UP000623681">
    <property type="component" value="Unassembled WGS sequence"/>
</dbReference>
<dbReference type="RefSeq" id="WP_202767854.1">
    <property type="nucleotide sequence ID" value="NZ_JAESWA010000022.1"/>
</dbReference>
<keyword evidence="4" id="KW-1185">Reference proteome</keyword>
<keyword evidence="1" id="KW-1133">Transmembrane helix</keyword>
<feature type="transmembrane region" description="Helical" evidence="1">
    <location>
        <begin position="63"/>
        <end position="83"/>
    </location>
</feature>
<dbReference type="PANTHER" id="PTHR40038:SF1">
    <property type="entry name" value="MEMBRANE-ASSOCIATED PROTEIN TCAA"/>
    <property type="match status" value="1"/>
</dbReference>
<dbReference type="InterPro" id="IPR026870">
    <property type="entry name" value="Zinc_ribbon_dom"/>
</dbReference>
<evidence type="ECO:0000256" key="1">
    <source>
        <dbReference type="SAM" id="Phobius"/>
    </source>
</evidence>
<organism evidence="3 4">
    <name type="scientific">Clostridium paridis</name>
    <dbReference type="NCBI Taxonomy" id="2803863"/>
    <lineage>
        <taxon>Bacteria</taxon>
        <taxon>Bacillati</taxon>
        <taxon>Bacillota</taxon>
        <taxon>Clostridia</taxon>
        <taxon>Eubacteriales</taxon>
        <taxon>Clostridiaceae</taxon>
        <taxon>Clostridium</taxon>
    </lineage>
</organism>
<dbReference type="AlphaFoldDB" id="A0A937K3K7"/>
<protein>
    <submittedName>
        <fullName evidence="3">YARHG domain-containing protein</fullName>
    </submittedName>
</protein>
<sequence length="474" mass="54684">MKFCTKCGSPISDDQNFCPKCEQETKNEIPNLDAKTKVMKNNLSKEINDLSKNNAPKKKSSKLTIKIIIGLLLFLIILVVVFFNKIKGEYYIFKYNNTEITHDKVDYAVNAVKSLRTSNTKALLENVLIEMSKTDINTAETKLQEVSSLLSEDEYKRIAIEIKEIKIDKLYAEGRYEDIIKEFKEINKLGGDFKSNVNYDNVMLNISSKLTNTPLQNSKGLLMKYEDVYYDDFDGDSFDEIIHLQNMNYNYGAILKLDLFRITNGQYNVVDTKTFSEHWNSEIQGVYEFSKGVKGAFIHYSNSSGDSCTSVFGFDKEEIIFKGAVIANNYTMPDDIDKDGIYEVVGNNLTASSSTILKKWFRIYEDGRTPTEVKSVVEQVANEPNNSDDYIIEDSYKRYLTDGDLMWLSKEELGIARNEIFARHGYVFKMDEYKNYFNSKSWYVPNPSYDGSESALNEYEIANYKLIQEWEKKY</sequence>
<keyword evidence="1" id="KW-0812">Transmembrane</keyword>
<dbReference type="PANTHER" id="PTHR40038">
    <property type="entry name" value="MEMBRANE-ASSOCIATED PROTEIN TCAA"/>
    <property type="match status" value="1"/>
</dbReference>
<reference evidence="3" key="1">
    <citation type="submission" date="2021-01" db="EMBL/GenBank/DDBJ databases">
        <title>Genome public.</title>
        <authorList>
            <person name="Liu C."/>
            <person name="Sun Q."/>
        </authorList>
    </citation>
    <scope>NUCLEOTIDE SEQUENCE</scope>
    <source>
        <strain evidence="3">YIM B02565</strain>
    </source>
</reference>
<dbReference type="Pfam" id="PF13308">
    <property type="entry name" value="YARHG"/>
    <property type="match status" value="1"/>
</dbReference>
<dbReference type="EMBL" id="JAESWA010000022">
    <property type="protein sequence ID" value="MBL4932501.1"/>
    <property type="molecule type" value="Genomic_DNA"/>
</dbReference>
<dbReference type="Pfam" id="PF13240">
    <property type="entry name" value="Zn_Ribbon_1"/>
    <property type="match status" value="1"/>
</dbReference>
<proteinExistence type="predicted"/>
<evidence type="ECO:0000313" key="4">
    <source>
        <dbReference type="Proteomes" id="UP000623681"/>
    </source>
</evidence>
<dbReference type="InterPro" id="IPR038434">
    <property type="entry name" value="YARHG_sf"/>
</dbReference>